<dbReference type="PROSITE" id="PS00197">
    <property type="entry name" value="2FE2S_FER_1"/>
    <property type="match status" value="1"/>
</dbReference>
<evidence type="ECO:0000259" key="8">
    <source>
        <dbReference type="PROSITE" id="PS51384"/>
    </source>
</evidence>
<dbReference type="PRINTS" id="PR00409">
    <property type="entry name" value="PHDIOXRDTASE"/>
</dbReference>
<dbReference type="EMBL" id="CP091512">
    <property type="protein sequence ID" value="UOO92517.1"/>
    <property type="molecule type" value="Genomic_DNA"/>
</dbReference>
<evidence type="ECO:0000256" key="2">
    <source>
        <dbReference type="ARBA" id="ARBA00022714"/>
    </source>
</evidence>
<dbReference type="SUPFAM" id="SSF63380">
    <property type="entry name" value="Riboflavin synthase domain-like"/>
    <property type="match status" value="1"/>
</dbReference>
<protein>
    <submittedName>
        <fullName evidence="9">PDR/VanB family oxidoreductase</fullName>
    </submittedName>
</protein>
<evidence type="ECO:0000313" key="9">
    <source>
        <dbReference type="EMBL" id="UOO92517.1"/>
    </source>
</evidence>
<dbReference type="InterPro" id="IPR017927">
    <property type="entry name" value="FAD-bd_FR_type"/>
</dbReference>
<dbReference type="RefSeq" id="WP_019959161.1">
    <property type="nucleotide sequence ID" value="NZ_CP091512.1"/>
</dbReference>
<sequence>MTMTVLVERTETLCNGIKLLQLIHPEGQNLPTFEAGAHIDVHLGNSLMRQYSLCNSPSEQHRYHIAVLEDAQSRGGSQYVHQHIQAGQTLQISAPRNVFSLAQTHSKAVLLAGGIGITPLLAMAEQFLVNQVDFQLVYCCKSPEHIAFTGRLSQPDLRDKVVFVHDDLISHPELLQAFLPSAHEHHHLYTCGPNGFMQTVFAQAKSIGWQDAQLHQESFKADLNTQTHRHFQIQIASSGDVFDIPATQSITQTLEENGYFIPVSCEQGVCGTCITHVIEGEIEHCDQFLTEEEKASNKIFTPCCSRAKSDLLVLDL</sequence>
<dbReference type="InterPro" id="IPR012675">
    <property type="entry name" value="Beta-grasp_dom_sf"/>
</dbReference>
<gene>
    <name evidence="9" type="ORF">LVJ81_00215</name>
</gene>
<dbReference type="PROSITE" id="PS51085">
    <property type="entry name" value="2FE2S_FER_2"/>
    <property type="match status" value="1"/>
</dbReference>
<evidence type="ECO:0000256" key="6">
    <source>
        <dbReference type="ARBA" id="ARBA00023014"/>
    </source>
</evidence>
<dbReference type="InterPro" id="IPR036010">
    <property type="entry name" value="2Fe-2S_ferredoxin-like_sf"/>
</dbReference>
<keyword evidence="2" id="KW-0001">2Fe-2S</keyword>
<keyword evidence="6" id="KW-0411">Iron-sulfur</keyword>
<proteinExistence type="predicted"/>
<dbReference type="InterPro" id="IPR017938">
    <property type="entry name" value="Riboflavin_synthase-like_b-brl"/>
</dbReference>
<organism evidence="9 10">
    <name type="scientific">Vitreoscilla stercoraria</name>
    <dbReference type="NCBI Taxonomy" id="61"/>
    <lineage>
        <taxon>Bacteria</taxon>
        <taxon>Pseudomonadati</taxon>
        <taxon>Pseudomonadota</taxon>
        <taxon>Betaproteobacteria</taxon>
        <taxon>Neisseriales</taxon>
        <taxon>Neisseriaceae</taxon>
        <taxon>Vitreoscilla</taxon>
    </lineage>
</organism>
<keyword evidence="3" id="KW-0479">Metal-binding</keyword>
<keyword evidence="4" id="KW-0560">Oxidoreductase</keyword>
<reference evidence="9" key="1">
    <citation type="submission" date="2021-12" db="EMBL/GenBank/DDBJ databases">
        <authorList>
            <person name="Veyrier F.J."/>
        </authorList>
    </citation>
    <scope>NUCLEOTIDE SEQUENCE</scope>
    <source>
        <strain evidence="9">SAG 1488-6</strain>
    </source>
</reference>
<dbReference type="Pfam" id="PF00111">
    <property type="entry name" value="Fer2"/>
    <property type="match status" value="1"/>
</dbReference>
<dbReference type="Gene3D" id="3.40.50.80">
    <property type="entry name" value="Nucleotide-binding domain of ferredoxin-NADP reductase (FNR) module"/>
    <property type="match status" value="1"/>
</dbReference>
<dbReference type="InterPro" id="IPR001041">
    <property type="entry name" value="2Fe-2S_ferredoxin-type"/>
</dbReference>
<dbReference type="SUPFAM" id="SSF52343">
    <property type="entry name" value="Ferredoxin reductase-like, C-terminal NADP-linked domain"/>
    <property type="match status" value="1"/>
</dbReference>
<feature type="domain" description="2Fe-2S ferredoxin-type" evidence="7">
    <location>
        <begin position="231"/>
        <end position="316"/>
    </location>
</feature>
<dbReference type="PANTHER" id="PTHR47354:SF1">
    <property type="entry name" value="CARNITINE MONOOXYGENASE REDUCTASE SUBUNIT"/>
    <property type="match status" value="1"/>
</dbReference>
<dbReference type="Gene3D" id="2.40.30.10">
    <property type="entry name" value="Translation factors"/>
    <property type="match status" value="1"/>
</dbReference>
<accession>A0ABY4EGJ2</accession>
<dbReference type="SUPFAM" id="SSF54292">
    <property type="entry name" value="2Fe-2S ferredoxin-like"/>
    <property type="match status" value="1"/>
</dbReference>
<keyword evidence="1" id="KW-0285">Flavoprotein</keyword>
<reference evidence="9" key="2">
    <citation type="journal article" date="2022" name="Res Sq">
        <title>Evolution of multicellular longitudinally dividing oral cavity symbionts (Neisseriaceae).</title>
        <authorList>
            <person name="Nyongesa S."/>
            <person name="Weber P."/>
            <person name="Bernet E."/>
            <person name="Pullido F."/>
            <person name="Nieckarz M."/>
            <person name="Delaby M."/>
            <person name="Nieves C."/>
            <person name="Viehboeck T."/>
            <person name="Krause N."/>
            <person name="Rivera-Millot A."/>
            <person name="Nakamura A."/>
            <person name="Vischer N."/>
            <person name="VanNieuwenhze M."/>
            <person name="Brun Y."/>
            <person name="Cava F."/>
            <person name="Bulgheresi S."/>
            <person name="Veyrier F."/>
        </authorList>
    </citation>
    <scope>NUCLEOTIDE SEQUENCE</scope>
    <source>
        <strain evidence="9">SAG 1488-6</strain>
    </source>
</reference>
<evidence type="ECO:0000256" key="5">
    <source>
        <dbReference type="ARBA" id="ARBA00023004"/>
    </source>
</evidence>
<dbReference type="Gene3D" id="3.10.20.30">
    <property type="match status" value="1"/>
</dbReference>
<feature type="domain" description="FAD-binding FR-type" evidence="8">
    <location>
        <begin position="1"/>
        <end position="102"/>
    </location>
</feature>
<dbReference type="CDD" id="cd06185">
    <property type="entry name" value="PDR_like"/>
    <property type="match status" value="1"/>
</dbReference>
<dbReference type="CDD" id="cd00207">
    <property type="entry name" value="fer2"/>
    <property type="match status" value="1"/>
</dbReference>
<dbReference type="PROSITE" id="PS51384">
    <property type="entry name" value="FAD_FR"/>
    <property type="match status" value="1"/>
</dbReference>
<dbReference type="InterPro" id="IPR050415">
    <property type="entry name" value="MRET"/>
</dbReference>
<dbReference type="InterPro" id="IPR006058">
    <property type="entry name" value="2Fe2S_fd_BS"/>
</dbReference>
<name>A0ABY4EGJ2_VITST</name>
<dbReference type="PANTHER" id="PTHR47354">
    <property type="entry name" value="NADH OXIDOREDUCTASE HCR"/>
    <property type="match status" value="1"/>
</dbReference>
<dbReference type="Proteomes" id="UP000832034">
    <property type="component" value="Chromosome"/>
</dbReference>
<evidence type="ECO:0000259" key="7">
    <source>
        <dbReference type="PROSITE" id="PS51085"/>
    </source>
</evidence>
<keyword evidence="10" id="KW-1185">Reference proteome</keyword>
<dbReference type="InterPro" id="IPR039261">
    <property type="entry name" value="FNR_nucleotide-bd"/>
</dbReference>
<evidence type="ECO:0000256" key="1">
    <source>
        <dbReference type="ARBA" id="ARBA00022630"/>
    </source>
</evidence>
<keyword evidence="5" id="KW-0408">Iron</keyword>
<evidence type="ECO:0000313" key="10">
    <source>
        <dbReference type="Proteomes" id="UP000832034"/>
    </source>
</evidence>
<evidence type="ECO:0000256" key="4">
    <source>
        <dbReference type="ARBA" id="ARBA00023002"/>
    </source>
</evidence>
<evidence type="ECO:0000256" key="3">
    <source>
        <dbReference type="ARBA" id="ARBA00022723"/>
    </source>
</evidence>